<keyword evidence="1" id="KW-0812">Transmembrane</keyword>
<organism evidence="2 3">
    <name type="scientific">Dactylosporangium cerinum</name>
    <dbReference type="NCBI Taxonomy" id="1434730"/>
    <lineage>
        <taxon>Bacteria</taxon>
        <taxon>Bacillati</taxon>
        <taxon>Actinomycetota</taxon>
        <taxon>Actinomycetes</taxon>
        <taxon>Micromonosporales</taxon>
        <taxon>Micromonosporaceae</taxon>
        <taxon>Dactylosporangium</taxon>
    </lineage>
</organism>
<evidence type="ECO:0000313" key="3">
    <source>
        <dbReference type="Proteomes" id="UP001595912"/>
    </source>
</evidence>
<feature type="transmembrane region" description="Helical" evidence="1">
    <location>
        <begin position="115"/>
        <end position="132"/>
    </location>
</feature>
<feature type="transmembrane region" description="Helical" evidence="1">
    <location>
        <begin position="200"/>
        <end position="217"/>
    </location>
</feature>
<sequence length="293" mass="29159">MRLSKVWLVFGVTGALAVAAATVSATEVSLRCAAVAFVVLAWRAAAGAGPAPRRLRWLLAAGCVLFAAVPLVQLAAIADRTADAGWFGYGPPGNAELTALLEAACRALDWERTAAGVRLGAVVLLTGAVYGLPGARRRGRVVATVVGAVVLGAGIVADRWLGIDLDRLVPAVRGVWPGLLAAAAGIAGLVLAGRRADHRWLVVAGAALVAVAAAVTQSDLTGSWLSVAALADAICGTTQPAIMVSTAMSGAAGPSLDLDPALAAAVLLAGPALLVAGVLRATAPPGTGEPQDG</sequence>
<keyword evidence="3" id="KW-1185">Reference proteome</keyword>
<protein>
    <recommendedName>
        <fullName evidence="4">Integral membrane protein</fullName>
    </recommendedName>
</protein>
<keyword evidence="1" id="KW-0472">Membrane</keyword>
<evidence type="ECO:0008006" key="4">
    <source>
        <dbReference type="Google" id="ProtNLM"/>
    </source>
</evidence>
<feature type="transmembrane region" description="Helical" evidence="1">
    <location>
        <begin position="261"/>
        <end position="279"/>
    </location>
</feature>
<accession>A0ABV9W3G9</accession>
<feature type="transmembrane region" description="Helical" evidence="1">
    <location>
        <begin position="174"/>
        <end position="193"/>
    </location>
</feature>
<proteinExistence type="predicted"/>
<evidence type="ECO:0000313" key="2">
    <source>
        <dbReference type="EMBL" id="MFC5002241.1"/>
    </source>
</evidence>
<dbReference type="Proteomes" id="UP001595912">
    <property type="component" value="Unassembled WGS sequence"/>
</dbReference>
<name>A0ABV9W3G9_9ACTN</name>
<feature type="transmembrane region" description="Helical" evidence="1">
    <location>
        <begin position="141"/>
        <end position="162"/>
    </location>
</feature>
<gene>
    <name evidence="2" type="ORF">ACFPIJ_30960</name>
</gene>
<feature type="transmembrane region" description="Helical" evidence="1">
    <location>
        <begin position="58"/>
        <end position="78"/>
    </location>
</feature>
<reference evidence="3" key="1">
    <citation type="journal article" date="2019" name="Int. J. Syst. Evol. Microbiol.">
        <title>The Global Catalogue of Microorganisms (GCM) 10K type strain sequencing project: providing services to taxonomists for standard genome sequencing and annotation.</title>
        <authorList>
            <consortium name="The Broad Institute Genomics Platform"/>
            <consortium name="The Broad Institute Genome Sequencing Center for Infectious Disease"/>
            <person name="Wu L."/>
            <person name="Ma J."/>
        </authorList>
    </citation>
    <scope>NUCLEOTIDE SEQUENCE [LARGE SCALE GENOMIC DNA]</scope>
    <source>
        <strain evidence="3">CGMCC 4.7152</strain>
    </source>
</reference>
<evidence type="ECO:0000256" key="1">
    <source>
        <dbReference type="SAM" id="Phobius"/>
    </source>
</evidence>
<keyword evidence="1" id="KW-1133">Transmembrane helix</keyword>
<comment type="caution">
    <text evidence="2">The sequence shown here is derived from an EMBL/GenBank/DDBJ whole genome shotgun (WGS) entry which is preliminary data.</text>
</comment>
<dbReference type="RefSeq" id="WP_380120135.1">
    <property type="nucleotide sequence ID" value="NZ_JBHSIU010000041.1"/>
</dbReference>
<dbReference type="EMBL" id="JBHSIU010000041">
    <property type="protein sequence ID" value="MFC5002241.1"/>
    <property type="molecule type" value="Genomic_DNA"/>
</dbReference>